<evidence type="ECO:0000256" key="2">
    <source>
        <dbReference type="ARBA" id="ARBA00001946"/>
    </source>
</evidence>
<keyword evidence="3" id="KW-0479">Metal-binding</keyword>
<evidence type="ECO:0000256" key="6">
    <source>
        <dbReference type="ARBA" id="ARBA00023211"/>
    </source>
</evidence>
<dbReference type="InterPro" id="IPR039121">
    <property type="entry name" value="NUDT19"/>
</dbReference>
<evidence type="ECO:0000256" key="1">
    <source>
        <dbReference type="ARBA" id="ARBA00001936"/>
    </source>
</evidence>
<dbReference type="SUPFAM" id="SSF55811">
    <property type="entry name" value="Nudix"/>
    <property type="match status" value="1"/>
</dbReference>
<name>A0ABT9B0Q1_9ACTN</name>
<proteinExistence type="predicted"/>
<dbReference type="PANTHER" id="PTHR12318">
    <property type="entry name" value="TESTOSTERONE-REGULATED PROTEIN RP2"/>
    <property type="match status" value="1"/>
</dbReference>
<dbReference type="EMBL" id="JAUQTA010000001">
    <property type="protein sequence ID" value="MDO7868444.1"/>
    <property type="molecule type" value="Genomic_DNA"/>
</dbReference>
<keyword evidence="5" id="KW-0460">Magnesium</keyword>
<dbReference type="PANTHER" id="PTHR12318:SF0">
    <property type="entry name" value="ACYL-COENZYME A DIPHOSPHATASE NUDT19"/>
    <property type="match status" value="1"/>
</dbReference>
<dbReference type="InterPro" id="IPR000086">
    <property type="entry name" value="NUDIX_hydrolase_dom"/>
</dbReference>
<dbReference type="Proteomes" id="UP001233314">
    <property type="component" value="Unassembled WGS sequence"/>
</dbReference>
<dbReference type="PROSITE" id="PS51462">
    <property type="entry name" value="NUDIX"/>
    <property type="match status" value="1"/>
</dbReference>
<feature type="domain" description="Nudix hydrolase" evidence="7">
    <location>
        <begin position="27"/>
        <end position="235"/>
    </location>
</feature>
<reference evidence="8 9" key="1">
    <citation type="submission" date="2023-07" db="EMBL/GenBank/DDBJ databases">
        <title>Nocardioides sp. nov WY-20 isolated from soil.</title>
        <authorList>
            <person name="Liu B."/>
            <person name="Wan Y."/>
        </authorList>
    </citation>
    <scope>NUCLEOTIDE SEQUENCE [LARGE SCALE GENOMIC DNA]</scope>
    <source>
        <strain evidence="8 9">WY-20</strain>
    </source>
</reference>
<evidence type="ECO:0000259" key="7">
    <source>
        <dbReference type="PROSITE" id="PS51462"/>
    </source>
</evidence>
<keyword evidence="9" id="KW-1185">Reference proteome</keyword>
<evidence type="ECO:0000256" key="4">
    <source>
        <dbReference type="ARBA" id="ARBA00022801"/>
    </source>
</evidence>
<evidence type="ECO:0000256" key="5">
    <source>
        <dbReference type="ARBA" id="ARBA00022842"/>
    </source>
</evidence>
<protein>
    <submittedName>
        <fullName evidence="8">NUDIX hydrolase</fullName>
    </submittedName>
</protein>
<keyword evidence="6" id="KW-0464">Manganese</keyword>
<dbReference type="GO" id="GO:0016787">
    <property type="term" value="F:hydrolase activity"/>
    <property type="evidence" value="ECO:0007669"/>
    <property type="project" value="UniProtKB-KW"/>
</dbReference>
<keyword evidence="4 8" id="KW-0378">Hydrolase</keyword>
<evidence type="ECO:0000313" key="8">
    <source>
        <dbReference type="EMBL" id="MDO7868444.1"/>
    </source>
</evidence>
<dbReference type="CDD" id="cd18870">
    <property type="entry name" value="NUDIX_AcylCoAdiphos_Nudt19"/>
    <property type="match status" value="1"/>
</dbReference>
<organism evidence="8 9">
    <name type="scientific">Nocardioides jiangxiensis</name>
    <dbReference type="NCBI Taxonomy" id="3064524"/>
    <lineage>
        <taxon>Bacteria</taxon>
        <taxon>Bacillati</taxon>
        <taxon>Actinomycetota</taxon>
        <taxon>Actinomycetes</taxon>
        <taxon>Propionibacteriales</taxon>
        <taxon>Nocardioidaceae</taxon>
        <taxon>Nocardioides</taxon>
    </lineage>
</organism>
<comment type="cofactor">
    <cofactor evidence="2">
        <name>Mg(2+)</name>
        <dbReference type="ChEBI" id="CHEBI:18420"/>
    </cofactor>
</comment>
<dbReference type="Gene3D" id="3.90.79.10">
    <property type="entry name" value="Nucleoside Triphosphate Pyrophosphohydrolase"/>
    <property type="match status" value="1"/>
</dbReference>
<comment type="caution">
    <text evidence="8">The sequence shown here is derived from an EMBL/GenBank/DDBJ whole genome shotgun (WGS) entry which is preliminary data.</text>
</comment>
<evidence type="ECO:0000256" key="3">
    <source>
        <dbReference type="ARBA" id="ARBA00022723"/>
    </source>
</evidence>
<dbReference type="InterPro" id="IPR015797">
    <property type="entry name" value="NUDIX_hydrolase-like_dom_sf"/>
</dbReference>
<sequence>MDARSLPPHLVEHARAYADGSRVAAEPRAASTVVLLRNGPASPAPGGLEAYLLRRHVGMEFAAGMSVFPGGGVDARDSEFDDALWAGPSVAEWAARLECSEAEARELVCAAVRETFEESGVLLAGTVDAVVGDTTGEDWEAERVALETRQLSLTDLLTRRGLVLRTDLLAGLSGWLTPKFEPKRYRTWFFVAALPPGQVTRDVSTESDAVAWWSLRDAISAVAAGDMLMLPPTVITLAELYDAGSVDEALATARALPWEMAEPVFDLATDQLVIPERFGALAADVLARVADATAGSAADATAEATAEAGA</sequence>
<accession>A0ABT9B0Q1</accession>
<comment type="cofactor">
    <cofactor evidence="1">
        <name>Mn(2+)</name>
        <dbReference type="ChEBI" id="CHEBI:29035"/>
    </cofactor>
</comment>
<evidence type="ECO:0000313" key="9">
    <source>
        <dbReference type="Proteomes" id="UP001233314"/>
    </source>
</evidence>
<gene>
    <name evidence="8" type="ORF">Q5722_08700</name>
</gene>
<dbReference type="RefSeq" id="WP_305027819.1">
    <property type="nucleotide sequence ID" value="NZ_JAUQTA010000001.1"/>
</dbReference>